<dbReference type="PIRSF" id="PIRSF016821">
    <property type="entry name" value="HSP15"/>
    <property type="match status" value="1"/>
</dbReference>
<evidence type="ECO:0000313" key="7">
    <source>
        <dbReference type="EMBL" id="OOZ41124.1"/>
    </source>
</evidence>
<dbReference type="AlphaFoldDB" id="A0A1T2L7W9"/>
<dbReference type="GO" id="GO:0003727">
    <property type="term" value="F:single-stranded RNA binding"/>
    <property type="evidence" value="ECO:0007669"/>
    <property type="project" value="InterPro"/>
</dbReference>
<dbReference type="EMBL" id="MPRL01000014">
    <property type="protein sequence ID" value="OOZ41124.1"/>
    <property type="molecule type" value="Genomic_DNA"/>
</dbReference>
<keyword evidence="2 4" id="KW-0694">RNA-binding</keyword>
<feature type="domain" description="RNA-binding S4" evidence="6">
    <location>
        <begin position="8"/>
        <end position="71"/>
    </location>
</feature>
<evidence type="ECO:0000313" key="8">
    <source>
        <dbReference type="Proteomes" id="UP000191110"/>
    </source>
</evidence>
<dbReference type="Proteomes" id="UP000191110">
    <property type="component" value="Unassembled WGS sequence"/>
</dbReference>
<organism evidence="7 8">
    <name type="scientific">Solemya pervernicosa gill symbiont</name>
    <dbReference type="NCBI Taxonomy" id="642797"/>
    <lineage>
        <taxon>Bacteria</taxon>
        <taxon>Pseudomonadati</taxon>
        <taxon>Pseudomonadota</taxon>
        <taxon>Gammaproteobacteria</taxon>
        <taxon>sulfur-oxidizing symbionts</taxon>
    </lineage>
</organism>
<dbReference type="GO" id="GO:0043023">
    <property type="term" value="F:ribosomal large subunit binding"/>
    <property type="evidence" value="ECO:0007669"/>
    <property type="project" value="InterPro"/>
</dbReference>
<dbReference type="InterPro" id="IPR036986">
    <property type="entry name" value="S4_RNA-bd_sf"/>
</dbReference>
<comment type="similarity">
    <text evidence="1 4">Belongs to the HSP15 family.</text>
</comment>
<feature type="region of interest" description="Disordered" evidence="5">
    <location>
        <begin position="84"/>
        <end position="132"/>
    </location>
</feature>
<dbReference type="CDD" id="cd00165">
    <property type="entry name" value="S4"/>
    <property type="match status" value="1"/>
</dbReference>
<comment type="caution">
    <text evidence="7">The sequence shown here is derived from an EMBL/GenBank/DDBJ whole genome shotgun (WGS) entry which is preliminary data.</text>
</comment>
<keyword evidence="3 4" id="KW-0238">DNA-binding</keyword>
<accession>A0A1T2L7W9</accession>
<dbReference type="InterPro" id="IPR002942">
    <property type="entry name" value="S4_RNA-bd"/>
</dbReference>
<dbReference type="RefSeq" id="WP_078483023.1">
    <property type="nucleotide sequence ID" value="NZ_MPRL01000014.1"/>
</dbReference>
<evidence type="ECO:0000256" key="1">
    <source>
        <dbReference type="ARBA" id="ARBA00008396"/>
    </source>
</evidence>
<evidence type="ECO:0000256" key="5">
    <source>
        <dbReference type="SAM" id="MobiDB-lite"/>
    </source>
</evidence>
<proteinExistence type="inferred from homology"/>
<dbReference type="GO" id="GO:0003677">
    <property type="term" value="F:DNA binding"/>
    <property type="evidence" value="ECO:0007669"/>
    <property type="project" value="UniProtKB-KW"/>
</dbReference>
<protein>
    <recommendedName>
        <fullName evidence="4">Heat shock protein 15</fullName>
    </recommendedName>
</protein>
<dbReference type="PROSITE" id="PS50889">
    <property type="entry name" value="S4"/>
    <property type="match status" value="1"/>
</dbReference>
<reference evidence="7 8" key="1">
    <citation type="submission" date="2016-11" db="EMBL/GenBank/DDBJ databases">
        <title>Mixed transmission modes and dynamic genome evolution in an obligate animal-bacterial symbiosis.</title>
        <authorList>
            <person name="Russell S.L."/>
            <person name="Corbett-Detig R.B."/>
            <person name="Cavanaugh C.M."/>
        </authorList>
    </citation>
    <scope>NUCLEOTIDE SEQUENCE [LARGE SCALE GENOMIC DNA]</scope>
    <source>
        <strain evidence="7">Sveles-Q1</strain>
    </source>
</reference>
<dbReference type="OrthoDB" id="9797176at2"/>
<name>A0A1T2L7W9_9GAMM</name>
<evidence type="ECO:0000256" key="3">
    <source>
        <dbReference type="ARBA" id="ARBA00023125"/>
    </source>
</evidence>
<dbReference type="Pfam" id="PF01479">
    <property type="entry name" value="S4"/>
    <property type="match status" value="1"/>
</dbReference>
<evidence type="ECO:0000256" key="2">
    <source>
        <dbReference type="ARBA" id="ARBA00022884"/>
    </source>
</evidence>
<keyword evidence="8" id="KW-1185">Reference proteome</keyword>
<feature type="compositionally biased region" description="Basic and acidic residues" evidence="5">
    <location>
        <begin position="85"/>
        <end position="102"/>
    </location>
</feature>
<sequence length="132" mass="15552">MPEQDSKLRLDKWLWAARFFKTRRIAVEAIDGGKVHLNGARTKASRTVKVGDELSIHRGHEEYIVTIDGLAERRGPAKEAQLLYSEHEQSREKREREAEQRRLLASTMPPSDHRPDKRARRKIVRFTRRERK</sequence>
<gene>
    <name evidence="7" type="ORF">BOW53_05190</name>
</gene>
<dbReference type="SMART" id="SM00363">
    <property type="entry name" value="S4"/>
    <property type="match status" value="1"/>
</dbReference>
<dbReference type="InterPro" id="IPR025708">
    <property type="entry name" value="HSP15"/>
</dbReference>
<feature type="compositionally biased region" description="Basic residues" evidence="5">
    <location>
        <begin position="116"/>
        <end position="132"/>
    </location>
</feature>
<dbReference type="SUPFAM" id="SSF55174">
    <property type="entry name" value="Alpha-L RNA-binding motif"/>
    <property type="match status" value="1"/>
</dbReference>
<dbReference type="GO" id="GO:0034605">
    <property type="term" value="P:cellular response to heat"/>
    <property type="evidence" value="ECO:0007669"/>
    <property type="project" value="InterPro"/>
</dbReference>
<dbReference type="Gene3D" id="3.10.290.10">
    <property type="entry name" value="RNA-binding S4 domain"/>
    <property type="match status" value="1"/>
</dbReference>
<evidence type="ECO:0000256" key="4">
    <source>
        <dbReference type="PIRNR" id="PIRNR016821"/>
    </source>
</evidence>
<evidence type="ECO:0000259" key="6">
    <source>
        <dbReference type="SMART" id="SM00363"/>
    </source>
</evidence>